<organism evidence="1">
    <name type="scientific">freshwater metagenome</name>
    <dbReference type="NCBI Taxonomy" id="449393"/>
    <lineage>
        <taxon>unclassified sequences</taxon>
        <taxon>metagenomes</taxon>
        <taxon>ecological metagenomes</taxon>
    </lineage>
</organism>
<evidence type="ECO:0000313" key="2">
    <source>
        <dbReference type="EMBL" id="CAB5238958.1"/>
    </source>
</evidence>
<dbReference type="Gene3D" id="3.30.1330.40">
    <property type="entry name" value="RutC-like"/>
    <property type="match status" value="1"/>
</dbReference>
<protein>
    <submittedName>
        <fullName evidence="1">Unannotated protein</fullName>
    </submittedName>
</protein>
<dbReference type="Pfam" id="PF01042">
    <property type="entry name" value="Ribonuc_L-PSP"/>
    <property type="match status" value="1"/>
</dbReference>
<dbReference type="EMBL" id="CAFBSF010000001">
    <property type="protein sequence ID" value="CAB5238958.1"/>
    <property type="molecule type" value="Genomic_DNA"/>
</dbReference>
<sequence length="132" mass="14433">MGLDKNQQIKHFTLKELPKPSGAYSHGVVANGFLFTCGVGPSDPVTGEFIGDEIVSQTRQVFHNLSLILAAQNLDFSRVVKVTAYLKNLNEDFKAYDSVCREFLTAPYPARTTTGADLPNILVEIDCIVALS</sequence>
<proteinExistence type="predicted"/>
<dbReference type="SUPFAM" id="SSF55298">
    <property type="entry name" value="YjgF-like"/>
    <property type="match status" value="1"/>
</dbReference>
<dbReference type="GO" id="GO:0019239">
    <property type="term" value="F:deaminase activity"/>
    <property type="evidence" value="ECO:0007669"/>
    <property type="project" value="TreeGrafter"/>
</dbReference>
<dbReference type="EMBL" id="CAFABG010000007">
    <property type="protein sequence ID" value="CAB4820997.1"/>
    <property type="molecule type" value="Genomic_DNA"/>
</dbReference>
<evidence type="ECO:0000313" key="1">
    <source>
        <dbReference type="EMBL" id="CAB4820997.1"/>
    </source>
</evidence>
<accession>A0A6J6ZS28</accession>
<dbReference type="InterPro" id="IPR006175">
    <property type="entry name" value="YjgF/YER057c/UK114"/>
</dbReference>
<name>A0A6J6ZS28_9ZZZZ</name>
<dbReference type="AlphaFoldDB" id="A0A6J6ZS28"/>
<reference evidence="1" key="1">
    <citation type="submission" date="2020-05" db="EMBL/GenBank/DDBJ databases">
        <authorList>
            <person name="Chiriac C."/>
            <person name="Salcher M."/>
            <person name="Ghai R."/>
            <person name="Kavagutti S V."/>
        </authorList>
    </citation>
    <scope>NUCLEOTIDE SEQUENCE</scope>
</reference>
<dbReference type="InterPro" id="IPR035959">
    <property type="entry name" value="RutC-like_sf"/>
</dbReference>
<dbReference type="CDD" id="cd00448">
    <property type="entry name" value="YjgF_YER057c_UK114_family"/>
    <property type="match status" value="1"/>
</dbReference>
<dbReference type="PANTHER" id="PTHR11803">
    <property type="entry name" value="2-IMINOBUTANOATE/2-IMINOPROPANOATE DEAMINASE RIDA"/>
    <property type="match status" value="1"/>
</dbReference>
<gene>
    <name evidence="1" type="ORF">UFOPK3181_00207</name>
    <name evidence="2" type="ORF">UFOPK3520_00009</name>
</gene>
<dbReference type="PANTHER" id="PTHR11803:SF39">
    <property type="entry name" value="2-IMINOBUTANOATE_2-IMINOPROPANOATE DEAMINASE"/>
    <property type="match status" value="1"/>
</dbReference>
<dbReference type="GO" id="GO:0005829">
    <property type="term" value="C:cytosol"/>
    <property type="evidence" value="ECO:0007669"/>
    <property type="project" value="TreeGrafter"/>
</dbReference>